<name>A0A1B6GRW1_9HEMI</name>
<evidence type="ECO:0000256" key="1">
    <source>
        <dbReference type="SAM" id="SignalP"/>
    </source>
</evidence>
<feature type="chain" id="PRO_5008583889" description="Prolyl 4-hydroxylase alpha-subunit N-terminal domain-containing protein" evidence="1">
    <location>
        <begin position="18"/>
        <end position="133"/>
    </location>
</feature>
<gene>
    <name evidence="2" type="ORF">g.1888</name>
</gene>
<dbReference type="EMBL" id="GECZ01004602">
    <property type="protein sequence ID" value="JAS65167.1"/>
    <property type="molecule type" value="Transcribed_RNA"/>
</dbReference>
<protein>
    <recommendedName>
        <fullName evidence="3">Prolyl 4-hydroxylase alpha-subunit N-terminal domain-containing protein</fullName>
    </recommendedName>
</protein>
<reference evidence="2" key="1">
    <citation type="submission" date="2015-11" db="EMBL/GenBank/DDBJ databases">
        <title>De novo transcriptome assembly of four potential Pierce s Disease insect vectors from Arizona vineyards.</title>
        <authorList>
            <person name="Tassone E.E."/>
        </authorList>
    </citation>
    <scope>NUCLEOTIDE SEQUENCE</scope>
</reference>
<proteinExistence type="predicted"/>
<feature type="signal peptide" evidence="1">
    <location>
        <begin position="1"/>
        <end position="17"/>
    </location>
</feature>
<organism evidence="2">
    <name type="scientific">Cuerna arida</name>
    <dbReference type="NCBI Taxonomy" id="1464854"/>
    <lineage>
        <taxon>Eukaryota</taxon>
        <taxon>Metazoa</taxon>
        <taxon>Ecdysozoa</taxon>
        <taxon>Arthropoda</taxon>
        <taxon>Hexapoda</taxon>
        <taxon>Insecta</taxon>
        <taxon>Pterygota</taxon>
        <taxon>Neoptera</taxon>
        <taxon>Paraneoptera</taxon>
        <taxon>Hemiptera</taxon>
        <taxon>Auchenorrhyncha</taxon>
        <taxon>Membracoidea</taxon>
        <taxon>Cicadellidae</taxon>
        <taxon>Cicadellinae</taxon>
        <taxon>Proconiini</taxon>
        <taxon>Cuerna</taxon>
    </lineage>
</organism>
<accession>A0A1B6GRW1</accession>
<evidence type="ECO:0008006" key="3">
    <source>
        <dbReference type="Google" id="ProtNLM"/>
    </source>
</evidence>
<sequence>MYVRSFLILFLASYCLGTFYDFVVNKDEEARKILTDPRGTDTDMFSKMKSVGDSFELLTKYLRLKNASLMTDSRKLYDRGTPVLLTEVFSTDNLRVYFNWLESDVHYFNYVYNDVLNKWDTFQKVFKNCSMFM</sequence>
<evidence type="ECO:0000313" key="2">
    <source>
        <dbReference type="EMBL" id="JAS65167.1"/>
    </source>
</evidence>
<dbReference type="AlphaFoldDB" id="A0A1B6GRW1"/>
<keyword evidence="1" id="KW-0732">Signal</keyword>